<dbReference type="Proteomes" id="UP000272400">
    <property type="component" value="Unassembled WGS sequence"/>
</dbReference>
<evidence type="ECO:0000313" key="2">
    <source>
        <dbReference type="Proteomes" id="UP000272400"/>
    </source>
</evidence>
<name>A0A3N1D1I4_9ACTN</name>
<dbReference type="AlphaFoldDB" id="A0A3N1D1I4"/>
<organism evidence="1 2">
    <name type="scientific">Actinocorallia herbida</name>
    <dbReference type="NCBI Taxonomy" id="58109"/>
    <lineage>
        <taxon>Bacteria</taxon>
        <taxon>Bacillati</taxon>
        <taxon>Actinomycetota</taxon>
        <taxon>Actinomycetes</taxon>
        <taxon>Streptosporangiales</taxon>
        <taxon>Thermomonosporaceae</taxon>
        <taxon>Actinocorallia</taxon>
    </lineage>
</organism>
<keyword evidence="2" id="KW-1185">Reference proteome</keyword>
<gene>
    <name evidence="1" type="ORF">EDD29_4949</name>
</gene>
<accession>A0A3N1D1I4</accession>
<reference evidence="1 2" key="1">
    <citation type="submission" date="2018-11" db="EMBL/GenBank/DDBJ databases">
        <title>Sequencing the genomes of 1000 actinobacteria strains.</title>
        <authorList>
            <person name="Klenk H.-P."/>
        </authorList>
    </citation>
    <scope>NUCLEOTIDE SEQUENCE [LARGE SCALE GENOMIC DNA]</scope>
    <source>
        <strain evidence="1 2">DSM 44254</strain>
    </source>
</reference>
<evidence type="ECO:0000313" key="1">
    <source>
        <dbReference type="EMBL" id="ROO87350.1"/>
    </source>
</evidence>
<protein>
    <submittedName>
        <fullName evidence="1">Uncharacterized protein</fullName>
    </submittedName>
</protein>
<comment type="caution">
    <text evidence="1">The sequence shown here is derived from an EMBL/GenBank/DDBJ whole genome shotgun (WGS) entry which is preliminary data.</text>
</comment>
<proteinExistence type="predicted"/>
<dbReference type="EMBL" id="RJKE01000001">
    <property type="protein sequence ID" value="ROO87350.1"/>
    <property type="molecule type" value="Genomic_DNA"/>
</dbReference>
<dbReference type="OrthoDB" id="5203085at2"/>
<sequence>MGAVGLSVRLSGDGDREGWAASVWDKALDEIWVEASLNAKSPVYRYLEGEPKDDPLYDVDGDEVSWMFSNPAGCCSRSAHLWSHWLGHALHAYWELFGRMAEERGLVLEAGRPVRADLVAKSSYVTLRGNVFRAEEDGLHDDRDHIPLSDLTPDEVEEVHLAQRGCRCALCLYMPHPAAR</sequence>
<dbReference type="RefSeq" id="WP_148086077.1">
    <property type="nucleotide sequence ID" value="NZ_RJKE01000001.1"/>
</dbReference>